<evidence type="ECO:0000313" key="2">
    <source>
        <dbReference type="Proteomes" id="UP000284702"/>
    </source>
</evidence>
<protein>
    <submittedName>
        <fullName evidence="1">Uncharacterized protein</fullName>
    </submittedName>
</protein>
<accession>A0A3R7ZNG8</accession>
<gene>
    <name evidence="1" type="ORF">B5M09_010831</name>
</gene>
<evidence type="ECO:0000313" key="1">
    <source>
        <dbReference type="EMBL" id="RQM31352.1"/>
    </source>
</evidence>
<comment type="caution">
    <text evidence="1">The sequence shown here is derived from an EMBL/GenBank/DDBJ whole genome shotgun (WGS) entry which is preliminary data.</text>
</comment>
<dbReference type="Proteomes" id="UP000284702">
    <property type="component" value="Unassembled WGS sequence"/>
</dbReference>
<dbReference type="AlphaFoldDB" id="A0A3R7ZNG8"/>
<proteinExistence type="predicted"/>
<dbReference type="EMBL" id="MZMZ02000086">
    <property type="protein sequence ID" value="RQM31352.1"/>
    <property type="molecule type" value="Genomic_DNA"/>
</dbReference>
<keyword evidence="2" id="KW-1185">Reference proteome</keyword>
<dbReference type="VEuPathDB" id="FungiDB:H257_09084"/>
<organism evidence="1 2">
    <name type="scientific">Aphanomyces astaci</name>
    <name type="common">Crayfish plague agent</name>
    <dbReference type="NCBI Taxonomy" id="112090"/>
    <lineage>
        <taxon>Eukaryota</taxon>
        <taxon>Sar</taxon>
        <taxon>Stramenopiles</taxon>
        <taxon>Oomycota</taxon>
        <taxon>Saprolegniomycetes</taxon>
        <taxon>Saprolegniales</taxon>
        <taxon>Verrucalvaceae</taxon>
        <taxon>Aphanomyces</taxon>
    </lineage>
</organism>
<reference evidence="1" key="1">
    <citation type="submission" date="2018-07" db="EMBL/GenBank/DDBJ databases">
        <title>Annotation of Aphanomyces astaci genome assembly.</title>
        <authorList>
            <person name="Studholme D.J."/>
        </authorList>
    </citation>
    <scope>NUCLEOTIDE SEQUENCE [LARGE SCALE GENOMIC DNA]</scope>
    <source>
        <strain evidence="1">Pc</strain>
    </source>
</reference>
<name>A0A3R7ZNG8_APHAT</name>
<sequence>MGLLQPQELAVVLCGANHHTFQVLFEKLKRQVDLSQLRTYKVLLNDCKSIRLHQAEATALLAGAPPLPPLTLNAHAQLDPELTEWLADNRSTDEVIAKSIRNHLRLWRKFSSDEQKYATAISVYQRLHAFKFKCQVSLDVNLQAFHKMRTEVEKLEGRPLSDSHLASALLAALPGCIAPDLFVWRGAQPSIPYKNMRQLLEQH</sequence>